<proteinExistence type="predicted"/>
<name>A0A964XIE5_9ACTN</name>
<dbReference type="GO" id="GO:0046677">
    <property type="term" value="P:response to antibiotic"/>
    <property type="evidence" value="ECO:0007669"/>
    <property type="project" value="UniProtKB-KW"/>
</dbReference>
<keyword evidence="12" id="KW-1185">Reference proteome</keyword>
<dbReference type="OrthoDB" id="9781469at2"/>
<accession>A0A964XIE5</accession>
<comment type="subcellular location">
    <subcellularLocation>
        <location evidence="1">Cell membrane</location>
        <topology evidence="1">Multi-pass membrane protein</topology>
    </subcellularLocation>
</comment>
<evidence type="ECO:0000256" key="7">
    <source>
        <dbReference type="ARBA" id="ARBA00023251"/>
    </source>
</evidence>
<evidence type="ECO:0000259" key="10">
    <source>
        <dbReference type="PROSITE" id="PS50850"/>
    </source>
</evidence>
<dbReference type="GO" id="GO:0022857">
    <property type="term" value="F:transmembrane transporter activity"/>
    <property type="evidence" value="ECO:0007669"/>
    <property type="project" value="InterPro"/>
</dbReference>
<sequence>MTNSTLAQGSLRAGRREWIGLGVLALPTLLVALDISVLFLALPHLSEDLGTSGTEQLWITDIYGFMLAGFLIPMGNLGDRIGRRKLLLIGAAAFGAASVLAAYAASPWTLIAARALLGVAGATLNPSTLALISNMFRDDKQRGVAISIWAACQFGGAAFGPILGGLVLDHFWWGAAFLMGVPVMLLLLVTGPILLPEYRNEQAGRLDMTSVALSLAAVIPVIFGIKELAAGNSETPTVALVALAVGLGFGWLFVRRQGRIESPLVDLGLFRQRVFSIALAAMTIGAGAFAGTSFLTSQYVQSVADLSPGESGLWLAPTGAGIAAGVLLSPIFLRFMSQLAAMVGGLVVSAVALLALTQVDADGDLVFVVVAIAFTAFGCGPLFALGTGLIVGSSPVEKAGAAASLSETSNLLGSTLGLALFGSLGAAVYRSDMGESLPAGVPEQAADAAKETLAGAVAVAGDLPQGADALVTAARVAFTDSLNVVAAVAGVIVAVLAVVMGVALRDKNKGGANQDAPEQAAQTEQAEQAAL</sequence>
<dbReference type="Pfam" id="PF07690">
    <property type="entry name" value="MFS_1"/>
    <property type="match status" value="1"/>
</dbReference>
<dbReference type="EMBL" id="JAAAHS010000002">
    <property type="protein sequence ID" value="NBE49960.1"/>
    <property type="molecule type" value="Genomic_DNA"/>
</dbReference>
<dbReference type="PROSITE" id="PS50850">
    <property type="entry name" value="MFS"/>
    <property type="match status" value="1"/>
</dbReference>
<feature type="transmembrane region" description="Helical" evidence="9">
    <location>
        <begin position="237"/>
        <end position="254"/>
    </location>
</feature>
<organism evidence="11 12">
    <name type="scientific">Streptomyces boluensis</name>
    <dbReference type="NCBI Taxonomy" id="1775135"/>
    <lineage>
        <taxon>Bacteria</taxon>
        <taxon>Bacillati</taxon>
        <taxon>Actinomycetota</taxon>
        <taxon>Actinomycetes</taxon>
        <taxon>Kitasatosporales</taxon>
        <taxon>Streptomycetaceae</taxon>
        <taxon>Streptomyces</taxon>
    </lineage>
</organism>
<gene>
    <name evidence="11" type="ORF">GUY60_00655</name>
</gene>
<feature type="domain" description="Major facilitator superfamily (MFS) profile" evidence="10">
    <location>
        <begin position="20"/>
        <end position="509"/>
    </location>
</feature>
<feature type="transmembrane region" description="Helical" evidence="9">
    <location>
        <begin position="170"/>
        <end position="194"/>
    </location>
</feature>
<feature type="transmembrane region" description="Helical" evidence="9">
    <location>
        <begin position="144"/>
        <end position="164"/>
    </location>
</feature>
<feature type="compositionally biased region" description="Low complexity" evidence="8">
    <location>
        <begin position="514"/>
        <end position="531"/>
    </location>
</feature>
<reference evidence="11" key="1">
    <citation type="submission" date="2020-01" db="EMBL/GenBank/DDBJ databases">
        <title>Whole-genome analyses of novel actinobacteria.</title>
        <authorList>
            <person name="Sahin N."/>
        </authorList>
    </citation>
    <scope>NUCLEOTIDE SEQUENCE</scope>
    <source>
        <strain evidence="11">YC537</strain>
    </source>
</reference>
<feature type="transmembrane region" description="Helical" evidence="9">
    <location>
        <begin position="411"/>
        <end position="429"/>
    </location>
</feature>
<evidence type="ECO:0000313" key="11">
    <source>
        <dbReference type="EMBL" id="NBE49960.1"/>
    </source>
</evidence>
<dbReference type="InterPro" id="IPR020846">
    <property type="entry name" value="MFS_dom"/>
</dbReference>
<dbReference type="InterPro" id="IPR036259">
    <property type="entry name" value="MFS_trans_sf"/>
</dbReference>
<comment type="caution">
    <text evidence="11">The sequence shown here is derived from an EMBL/GenBank/DDBJ whole genome shotgun (WGS) entry which is preliminary data.</text>
</comment>
<dbReference type="RefSeq" id="WP_161692842.1">
    <property type="nucleotide sequence ID" value="NZ_JAAAHS010000002.1"/>
</dbReference>
<feature type="transmembrane region" description="Helical" evidence="9">
    <location>
        <begin position="484"/>
        <end position="504"/>
    </location>
</feature>
<feature type="transmembrane region" description="Helical" evidence="9">
    <location>
        <begin position="340"/>
        <end position="359"/>
    </location>
</feature>
<evidence type="ECO:0000256" key="8">
    <source>
        <dbReference type="SAM" id="MobiDB-lite"/>
    </source>
</evidence>
<evidence type="ECO:0000256" key="5">
    <source>
        <dbReference type="ARBA" id="ARBA00022989"/>
    </source>
</evidence>
<protein>
    <submittedName>
        <fullName evidence="11">MFS transporter</fullName>
    </submittedName>
</protein>
<keyword evidence="6 9" id="KW-0472">Membrane</keyword>
<keyword evidence="7" id="KW-0046">Antibiotic resistance</keyword>
<keyword evidence="3" id="KW-1003">Cell membrane</keyword>
<dbReference type="Proteomes" id="UP000598297">
    <property type="component" value="Unassembled WGS sequence"/>
</dbReference>
<feature type="transmembrane region" description="Helical" evidence="9">
    <location>
        <begin position="57"/>
        <end position="74"/>
    </location>
</feature>
<dbReference type="PANTHER" id="PTHR42718:SF47">
    <property type="entry name" value="METHYL VIOLOGEN RESISTANCE PROTEIN SMVA"/>
    <property type="match status" value="1"/>
</dbReference>
<dbReference type="GO" id="GO:0005886">
    <property type="term" value="C:plasma membrane"/>
    <property type="evidence" value="ECO:0007669"/>
    <property type="project" value="UniProtKB-SubCell"/>
</dbReference>
<dbReference type="Gene3D" id="1.20.1250.20">
    <property type="entry name" value="MFS general substrate transporter like domains"/>
    <property type="match status" value="1"/>
</dbReference>
<keyword evidence="5 9" id="KW-1133">Transmembrane helix</keyword>
<feature type="transmembrane region" description="Helical" evidence="9">
    <location>
        <begin position="314"/>
        <end position="333"/>
    </location>
</feature>
<feature type="transmembrane region" description="Helical" evidence="9">
    <location>
        <begin position="111"/>
        <end position="132"/>
    </location>
</feature>
<evidence type="ECO:0000256" key="1">
    <source>
        <dbReference type="ARBA" id="ARBA00004651"/>
    </source>
</evidence>
<feature type="transmembrane region" description="Helical" evidence="9">
    <location>
        <begin position="274"/>
        <end position="294"/>
    </location>
</feature>
<dbReference type="InterPro" id="IPR011701">
    <property type="entry name" value="MFS"/>
</dbReference>
<keyword evidence="4 9" id="KW-0812">Transmembrane</keyword>
<dbReference type="PANTHER" id="PTHR42718">
    <property type="entry name" value="MAJOR FACILITATOR SUPERFAMILY MULTIDRUG TRANSPORTER MFSC"/>
    <property type="match status" value="1"/>
</dbReference>
<evidence type="ECO:0000256" key="3">
    <source>
        <dbReference type="ARBA" id="ARBA00022475"/>
    </source>
</evidence>
<evidence type="ECO:0000256" key="2">
    <source>
        <dbReference type="ARBA" id="ARBA00022448"/>
    </source>
</evidence>
<feature type="transmembrane region" description="Helical" evidence="9">
    <location>
        <begin position="86"/>
        <end position="105"/>
    </location>
</feature>
<feature type="region of interest" description="Disordered" evidence="8">
    <location>
        <begin position="509"/>
        <end position="531"/>
    </location>
</feature>
<dbReference type="AlphaFoldDB" id="A0A964XIE5"/>
<feature type="transmembrane region" description="Helical" evidence="9">
    <location>
        <begin position="206"/>
        <end position="225"/>
    </location>
</feature>
<feature type="transmembrane region" description="Helical" evidence="9">
    <location>
        <begin position="21"/>
        <end position="45"/>
    </location>
</feature>
<evidence type="ECO:0000256" key="6">
    <source>
        <dbReference type="ARBA" id="ARBA00023136"/>
    </source>
</evidence>
<evidence type="ECO:0000256" key="9">
    <source>
        <dbReference type="SAM" id="Phobius"/>
    </source>
</evidence>
<evidence type="ECO:0000313" key="12">
    <source>
        <dbReference type="Proteomes" id="UP000598297"/>
    </source>
</evidence>
<dbReference type="CDD" id="cd17321">
    <property type="entry name" value="MFS_MMR_MDR_like"/>
    <property type="match status" value="1"/>
</dbReference>
<evidence type="ECO:0000256" key="4">
    <source>
        <dbReference type="ARBA" id="ARBA00022692"/>
    </source>
</evidence>
<feature type="transmembrane region" description="Helical" evidence="9">
    <location>
        <begin position="365"/>
        <end position="391"/>
    </location>
</feature>
<dbReference type="SUPFAM" id="SSF103473">
    <property type="entry name" value="MFS general substrate transporter"/>
    <property type="match status" value="1"/>
</dbReference>
<keyword evidence="2" id="KW-0813">Transport</keyword>